<proteinExistence type="predicted"/>
<dbReference type="PROSITE" id="PS51123">
    <property type="entry name" value="OMPA_2"/>
    <property type="match status" value="1"/>
</dbReference>
<comment type="subcellular location">
    <subcellularLocation>
        <location evidence="1">Cell outer membrane</location>
    </subcellularLocation>
</comment>
<evidence type="ECO:0000259" key="7">
    <source>
        <dbReference type="PROSITE" id="PS51123"/>
    </source>
</evidence>
<feature type="domain" description="OmpA-like" evidence="7">
    <location>
        <begin position="158"/>
        <end position="273"/>
    </location>
</feature>
<accession>A0A6I3T4W2</accession>
<gene>
    <name evidence="8" type="ORF">GCM10011572_52160</name>
    <name evidence="9" type="ORF">GM672_22565</name>
</gene>
<dbReference type="OrthoDB" id="9782229at2"/>
<comment type="caution">
    <text evidence="9">The sequence shown here is derived from an EMBL/GenBank/DDBJ whole genome shotgun (WGS) entry which is preliminary data.</text>
</comment>
<protein>
    <submittedName>
        <fullName evidence="8">Cell envelope biogenesis protein OmpA</fullName>
    </submittedName>
    <submittedName>
        <fullName evidence="9">OmpA family protein</fullName>
    </submittedName>
</protein>
<evidence type="ECO:0000256" key="4">
    <source>
        <dbReference type="PROSITE-ProRule" id="PRU00473"/>
    </source>
</evidence>
<dbReference type="PANTHER" id="PTHR30329">
    <property type="entry name" value="STATOR ELEMENT OF FLAGELLAR MOTOR COMPLEX"/>
    <property type="match status" value="1"/>
</dbReference>
<keyword evidence="2 4" id="KW-0472">Membrane</keyword>
<dbReference type="PRINTS" id="PR01021">
    <property type="entry name" value="OMPADOMAIN"/>
</dbReference>
<dbReference type="Proteomes" id="UP000622638">
    <property type="component" value="Unassembled WGS sequence"/>
</dbReference>
<reference evidence="8" key="1">
    <citation type="journal article" date="2014" name="Int. J. Syst. Evol. Microbiol.">
        <title>Complete genome of a new Firmicutes species belonging to the dominant human colonic microbiota ('Ruminococcus bicirculans') reveals two chromosomes and a selective capacity to utilize plant glucans.</title>
        <authorList>
            <consortium name="NISC Comparative Sequencing Program"/>
            <person name="Wegmann U."/>
            <person name="Louis P."/>
            <person name="Goesmann A."/>
            <person name="Henrissat B."/>
            <person name="Duncan S.H."/>
            <person name="Flint H.J."/>
        </authorList>
    </citation>
    <scope>NUCLEOTIDE SEQUENCE</scope>
    <source>
        <strain evidence="8">CGMCC 1.15931</strain>
    </source>
</reference>
<dbReference type="Pfam" id="PF04972">
    <property type="entry name" value="BON"/>
    <property type="match status" value="1"/>
</dbReference>
<evidence type="ECO:0000313" key="9">
    <source>
        <dbReference type="EMBL" id="MTV55512.1"/>
    </source>
</evidence>
<dbReference type="InterPro" id="IPR007055">
    <property type="entry name" value="BON_dom"/>
</dbReference>
<name>A0A6I3T4W2_9BURK</name>
<dbReference type="AlphaFoldDB" id="A0A6I3T4W2"/>
<evidence type="ECO:0000256" key="2">
    <source>
        <dbReference type="ARBA" id="ARBA00023136"/>
    </source>
</evidence>
<dbReference type="InterPro" id="IPR006664">
    <property type="entry name" value="OMP_bac"/>
</dbReference>
<feature type="signal peptide" evidence="6">
    <location>
        <begin position="1"/>
        <end position="31"/>
    </location>
</feature>
<evidence type="ECO:0000256" key="1">
    <source>
        <dbReference type="ARBA" id="ARBA00004442"/>
    </source>
</evidence>
<evidence type="ECO:0000313" key="8">
    <source>
        <dbReference type="EMBL" id="GGC24176.1"/>
    </source>
</evidence>
<feature type="region of interest" description="Disordered" evidence="5">
    <location>
        <begin position="242"/>
        <end position="261"/>
    </location>
</feature>
<dbReference type="RefSeq" id="WP_155472775.1">
    <property type="nucleotide sequence ID" value="NZ_BMKG01000040.1"/>
</dbReference>
<sequence>MRFIPSPALACALARSLALSGLLVCASGAIAQNVAPAAPATPEPGQVTVSGTVPDEASKAAVLARLRELYGQDKVVDQIAVGAVAMPANWNGYVQKLITPELKQISRGQLKIDGNTVSLRGEVANEAVRQRIASNVATSLNPTYTVNNGLRVSAADQAVLDNTLANRTVEFESGKATLTPAGKAIVDEMLAALLKMKGRKVEIIGHTDSAGLRSSNLALSQARADTVKSYFASHGLNGDLLTATGQGPDRPIASNDSADGRARNRRIEFRISQ</sequence>
<keyword evidence="11" id="KW-1185">Reference proteome</keyword>
<reference evidence="8" key="4">
    <citation type="submission" date="2024-05" db="EMBL/GenBank/DDBJ databases">
        <authorList>
            <person name="Sun Q."/>
            <person name="Zhou Y."/>
        </authorList>
    </citation>
    <scope>NUCLEOTIDE SEQUENCE</scope>
    <source>
        <strain evidence="8">CGMCC 1.15931</strain>
    </source>
</reference>
<dbReference type="PRINTS" id="PR01023">
    <property type="entry name" value="NAFLGMOTY"/>
</dbReference>
<dbReference type="InterPro" id="IPR006665">
    <property type="entry name" value="OmpA-like"/>
</dbReference>
<keyword evidence="6" id="KW-0732">Signal</keyword>
<dbReference type="Pfam" id="PF00691">
    <property type="entry name" value="OmpA"/>
    <property type="match status" value="1"/>
</dbReference>
<reference evidence="9 10" key="3">
    <citation type="submission" date="2019-11" db="EMBL/GenBank/DDBJ databases">
        <title>Type strains purchased from KCTC, JCM and DSMZ.</title>
        <authorList>
            <person name="Lu H."/>
        </authorList>
    </citation>
    <scope>NUCLEOTIDE SEQUENCE [LARGE SCALE GENOMIC DNA]</scope>
    <source>
        <strain evidence="9 10">KCTC 52429</strain>
    </source>
</reference>
<dbReference type="Gene3D" id="3.40.1520.20">
    <property type="match status" value="1"/>
</dbReference>
<organism evidence="9 10">
    <name type="scientific">Pseudoduganella buxea</name>
    <dbReference type="NCBI Taxonomy" id="1949069"/>
    <lineage>
        <taxon>Bacteria</taxon>
        <taxon>Pseudomonadati</taxon>
        <taxon>Pseudomonadota</taxon>
        <taxon>Betaproteobacteria</taxon>
        <taxon>Burkholderiales</taxon>
        <taxon>Oxalobacteraceae</taxon>
        <taxon>Telluria group</taxon>
        <taxon>Pseudoduganella</taxon>
    </lineage>
</organism>
<reference evidence="11" key="2">
    <citation type="journal article" date="2019" name="Int. J. Syst. Evol. Microbiol.">
        <title>The Global Catalogue of Microorganisms (GCM) 10K type strain sequencing project: providing services to taxonomists for standard genome sequencing and annotation.</title>
        <authorList>
            <consortium name="The Broad Institute Genomics Platform"/>
            <consortium name="The Broad Institute Genome Sequencing Center for Infectious Disease"/>
            <person name="Wu L."/>
            <person name="Ma J."/>
        </authorList>
    </citation>
    <scope>NUCLEOTIDE SEQUENCE [LARGE SCALE GENOMIC DNA]</scope>
    <source>
        <strain evidence="11">CGMCC 1.15931</strain>
    </source>
</reference>
<dbReference type="PANTHER" id="PTHR30329:SF21">
    <property type="entry name" value="LIPOPROTEIN YIAD-RELATED"/>
    <property type="match status" value="1"/>
</dbReference>
<dbReference type="CDD" id="cd07185">
    <property type="entry name" value="OmpA_C-like"/>
    <property type="match status" value="1"/>
</dbReference>
<evidence type="ECO:0000313" key="10">
    <source>
        <dbReference type="Proteomes" id="UP000430634"/>
    </source>
</evidence>
<evidence type="ECO:0000256" key="5">
    <source>
        <dbReference type="SAM" id="MobiDB-lite"/>
    </source>
</evidence>
<dbReference type="EMBL" id="BMKG01000040">
    <property type="protein sequence ID" value="GGC24176.1"/>
    <property type="molecule type" value="Genomic_DNA"/>
</dbReference>
<dbReference type="GO" id="GO:0009279">
    <property type="term" value="C:cell outer membrane"/>
    <property type="evidence" value="ECO:0007669"/>
    <property type="project" value="UniProtKB-SubCell"/>
</dbReference>
<dbReference type="Proteomes" id="UP000430634">
    <property type="component" value="Unassembled WGS sequence"/>
</dbReference>
<keyword evidence="3" id="KW-0998">Cell outer membrane</keyword>
<evidence type="ECO:0000256" key="3">
    <source>
        <dbReference type="ARBA" id="ARBA00023237"/>
    </source>
</evidence>
<dbReference type="InterPro" id="IPR036737">
    <property type="entry name" value="OmpA-like_sf"/>
</dbReference>
<dbReference type="InterPro" id="IPR050330">
    <property type="entry name" value="Bact_OuterMem_StrucFunc"/>
</dbReference>
<dbReference type="SUPFAM" id="SSF103088">
    <property type="entry name" value="OmpA-like"/>
    <property type="match status" value="1"/>
</dbReference>
<dbReference type="Gene3D" id="3.30.1330.60">
    <property type="entry name" value="OmpA-like domain"/>
    <property type="match status" value="1"/>
</dbReference>
<evidence type="ECO:0000313" key="11">
    <source>
        <dbReference type="Proteomes" id="UP000622638"/>
    </source>
</evidence>
<feature type="chain" id="PRO_5026048376" evidence="6">
    <location>
        <begin position="32"/>
        <end position="273"/>
    </location>
</feature>
<dbReference type="EMBL" id="WNKZ01000088">
    <property type="protein sequence ID" value="MTV55512.1"/>
    <property type="molecule type" value="Genomic_DNA"/>
</dbReference>
<evidence type="ECO:0000256" key="6">
    <source>
        <dbReference type="SAM" id="SignalP"/>
    </source>
</evidence>